<name>A0A7K4FMQ9_9ARCH</name>
<dbReference type="GO" id="GO:0003746">
    <property type="term" value="F:translation elongation factor activity"/>
    <property type="evidence" value="ECO:0007669"/>
    <property type="project" value="UniProtKB-KW"/>
</dbReference>
<comment type="similarity">
    <text evidence="4">Belongs to the archaeal Spt5 family.</text>
</comment>
<dbReference type="SMART" id="SM00739">
    <property type="entry name" value="KOW"/>
    <property type="match status" value="1"/>
</dbReference>
<keyword evidence="8" id="KW-0251">Elongation factor</keyword>
<evidence type="ECO:0000259" key="6">
    <source>
        <dbReference type="SMART" id="SM00738"/>
    </source>
</evidence>
<evidence type="ECO:0000313" key="8">
    <source>
        <dbReference type="EMBL" id="NOL59539.1"/>
    </source>
</evidence>
<dbReference type="CDD" id="cd06091">
    <property type="entry name" value="KOW_NusG"/>
    <property type="match status" value="1"/>
</dbReference>
<dbReference type="OrthoDB" id="371863at2157"/>
<dbReference type="InterPro" id="IPR011590">
    <property type="entry name" value="Spt5_arc"/>
</dbReference>
<comment type="similarity">
    <text evidence="1">Belongs to the SPT5 family.</text>
</comment>
<dbReference type="Gene3D" id="2.30.30.30">
    <property type="match status" value="1"/>
</dbReference>
<dbReference type="SUPFAM" id="SSF50104">
    <property type="entry name" value="Translation proteins SH3-like domain"/>
    <property type="match status" value="1"/>
</dbReference>
<dbReference type="InterPro" id="IPR014722">
    <property type="entry name" value="Rib_uL2_dom2"/>
</dbReference>
<dbReference type="InterPro" id="IPR008991">
    <property type="entry name" value="Translation_prot_SH3-like_sf"/>
</dbReference>
<sequence length="298" mass="33620">MMEYDWLTADIPDVINAGCDKRIKQLEEKDDREKIIPLAITVKNIQGAKRKFNINIRTSLELQDPSIDWKLKLKDEYTLSSKKIEEITYDFDLDGNKSRDLGLEIDTPIGGYEGDRLDIDLSIKSEDGINSYNKKFSVNLVPVIKIAKCTIGKELDIAIDLSNHAERDREERMAMNKNARNEVMAVMSPYEIKGYFFIETMHADRVDVLSKSIRGFKGFVSGDIDISEIEKYLTPKPAVTGLEMGSLVEIVEGPFKGERAKITAIDAAKEEVTVQLIESMVPIPVTVKAEAIRNLDKT</sequence>
<dbReference type="Gene3D" id="3.30.70.940">
    <property type="entry name" value="NusG, N-terminal domain"/>
    <property type="match status" value="1"/>
</dbReference>
<comment type="subunit">
    <text evidence="4">Heterodimer composed of Spt4 and Spt5. Interacts with RNA polymerase (RNAP).</text>
</comment>
<comment type="function">
    <text evidence="4">Stimulates transcription elongation.</text>
</comment>
<reference evidence="8 9" key="1">
    <citation type="submission" date="2020-05" db="EMBL/GenBank/DDBJ databases">
        <authorList>
            <person name="Zhang R."/>
        </authorList>
    </citation>
    <scope>NUCLEOTIDE SEQUENCE [LARGE SCALE GENOMIC DNA]</scope>
    <source>
        <strain evidence="8 9">DSM 28986</strain>
    </source>
</reference>
<evidence type="ECO:0000256" key="5">
    <source>
        <dbReference type="NCBIfam" id="TIGR00405"/>
    </source>
</evidence>
<dbReference type="InterPro" id="IPR005100">
    <property type="entry name" value="NGN-domain"/>
</dbReference>
<keyword evidence="8" id="KW-0648">Protein biosynthesis</keyword>
<feature type="domain" description="NusG-like N-terminal" evidence="6">
    <location>
        <begin position="141"/>
        <end position="236"/>
    </location>
</feature>
<dbReference type="InterPro" id="IPR036735">
    <property type="entry name" value="NGN_dom_sf"/>
</dbReference>
<protein>
    <recommendedName>
        <fullName evidence="4 5">Transcription elongation factor Spt5</fullName>
    </recommendedName>
</protein>
<dbReference type="InterPro" id="IPR006645">
    <property type="entry name" value="NGN-like_dom"/>
</dbReference>
<dbReference type="Proteomes" id="UP000546917">
    <property type="component" value="Unassembled WGS sequence"/>
</dbReference>
<dbReference type="Pfam" id="PF00467">
    <property type="entry name" value="KOW"/>
    <property type="match status" value="1"/>
</dbReference>
<dbReference type="AlphaFoldDB" id="A0A7K4FMQ9"/>
<dbReference type="CDD" id="cd09887">
    <property type="entry name" value="NGN_Arch"/>
    <property type="match status" value="1"/>
</dbReference>
<organism evidence="8 9">
    <name type="scientific">Ferroplasma acidiphilum</name>
    <dbReference type="NCBI Taxonomy" id="74969"/>
    <lineage>
        <taxon>Archaea</taxon>
        <taxon>Methanobacteriati</taxon>
        <taxon>Thermoplasmatota</taxon>
        <taxon>Thermoplasmata</taxon>
        <taxon>Thermoplasmatales</taxon>
        <taxon>Ferroplasmaceae</taxon>
        <taxon>Ferroplasma</taxon>
    </lineage>
</organism>
<evidence type="ECO:0000256" key="2">
    <source>
        <dbReference type="ARBA" id="ARBA00023015"/>
    </source>
</evidence>
<dbReference type="GO" id="GO:0006354">
    <property type="term" value="P:DNA-templated transcription elongation"/>
    <property type="evidence" value="ECO:0007669"/>
    <property type="project" value="InterPro"/>
</dbReference>
<evidence type="ECO:0000256" key="1">
    <source>
        <dbReference type="ARBA" id="ARBA00006956"/>
    </source>
</evidence>
<keyword evidence="2 4" id="KW-0805">Transcription regulation</keyword>
<dbReference type="HAMAP" id="MF_00950">
    <property type="entry name" value="Spt5_arch"/>
    <property type="match status" value="1"/>
</dbReference>
<gene>
    <name evidence="4" type="primary">spt5</name>
    <name evidence="8" type="ORF">HLB00_01645</name>
</gene>
<dbReference type="GeneID" id="84218207"/>
<evidence type="ECO:0000259" key="7">
    <source>
        <dbReference type="SMART" id="SM00739"/>
    </source>
</evidence>
<dbReference type="SMART" id="SM00738">
    <property type="entry name" value="NGN"/>
    <property type="match status" value="1"/>
</dbReference>
<evidence type="ECO:0000256" key="4">
    <source>
        <dbReference type="HAMAP-Rule" id="MF_00950"/>
    </source>
</evidence>
<proteinExistence type="inferred from homology"/>
<evidence type="ECO:0000313" key="9">
    <source>
        <dbReference type="Proteomes" id="UP000546917"/>
    </source>
</evidence>
<dbReference type="EMBL" id="JABGBP010000043">
    <property type="protein sequence ID" value="NOL59539.1"/>
    <property type="molecule type" value="Genomic_DNA"/>
</dbReference>
<dbReference type="Pfam" id="PF03439">
    <property type="entry name" value="Spt5-NGN"/>
    <property type="match status" value="1"/>
</dbReference>
<accession>A0A7K4FMQ9</accession>
<keyword evidence="3 4" id="KW-0804">Transcription</keyword>
<comment type="caution">
    <text evidence="8">The sequence shown here is derived from an EMBL/GenBank/DDBJ whole genome shotgun (WGS) entry which is preliminary data.</text>
</comment>
<dbReference type="RefSeq" id="WP_081142982.1">
    <property type="nucleotide sequence ID" value="NZ_CP015363.1"/>
</dbReference>
<dbReference type="NCBIfam" id="TIGR00405">
    <property type="entry name" value="KOW_elon_Spt5"/>
    <property type="match status" value="1"/>
</dbReference>
<dbReference type="InterPro" id="IPR005824">
    <property type="entry name" value="KOW"/>
</dbReference>
<feature type="domain" description="KOW" evidence="7">
    <location>
        <begin position="241"/>
        <end position="268"/>
    </location>
</feature>
<evidence type="ECO:0000256" key="3">
    <source>
        <dbReference type="ARBA" id="ARBA00023163"/>
    </source>
</evidence>
<dbReference type="GO" id="GO:0006355">
    <property type="term" value="P:regulation of DNA-templated transcription"/>
    <property type="evidence" value="ECO:0007669"/>
    <property type="project" value="UniProtKB-UniRule"/>
</dbReference>